<organism evidence="1 2">
    <name type="scientific">Lophiostoma macrostomum CBS 122681</name>
    <dbReference type="NCBI Taxonomy" id="1314788"/>
    <lineage>
        <taxon>Eukaryota</taxon>
        <taxon>Fungi</taxon>
        <taxon>Dikarya</taxon>
        <taxon>Ascomycota</taxon>
        <taxon>Pezizomycotina</taxon>
        <taxon>Dothideomycetes</taxon>
        <taxon>Pleosporomycetidae</taxon>
        <taxon>Pleosporales</taxon>
        <taxon>Lophiostomataceae</taxon>
        <taxon>Lophiostoma</taxon>
    </lineage>
</organism>
<name>A0A6A6SKP3_9PLEO</name>
<sequence length="281" mass="32799">MMEVDTHQSPTLGLFNLPLEIREVVYALAISDMPQQILWKNKHPSWLTRYPAMFPSFCFASRQMSTEILPVLLREYEHVLLDRPCDFQIFLKQLLLNERGFQSIWKLTLRNLAGLCGPNLLSKSSFTNFMSRFPALQHLGIEVNALFVGWSSTRKHAEILTPTALTDYMHVSFDSFFFSNRLRTLRIVCIENQSISILLKVPLEDMFSVFIECLKEEMRNRRSAVTLEIEYYHVIGLQFLSVIFYYLRCYRNPVNNGDDGKYVHSETADLKNNTYPNISFQ</sequence>
<keyword evidence="2" id="KW-1185">Reference proteome</keyword>
<dbReference type="AlphaFoldDB" id="A0A6A6SKP3"/>
<protein>
    <recommendedName>
        <fullName evidence="3">F-box domain-containing protein</fullName>
    </recommendedName>
</protein>
<proteinExistence type="predicted"/>
<evidence type="ECO:0008006" key="3">
    <source>
        <dbReference type="Google" id="ProtNLM"/>
    </source>
</evidence>
<gene>
    <name evidence="1" type="ORF">K491DRAFT_737514</name>
</gene>
<evidence type="ECO:0000313" key="1">
    <source>
        <dbReference type="EMBL" id="KAF2648416.1"/>
    </source>
</evidence>
<accession>A0A6A6SKP3</accession>
<evidence type="ECO:0000313" key="2">
    <source>
        <dbReference type="Proteomes" id="UP000799324"/>
    </source>
</evidence>
<dbReference type="EMBL" id="MU004540">
    <property type="protein sequence ID" value="KAF2648416.1"/>
    <property type="molecule type" value="Genomic_DNA"/>
</dbReference>
<reference evidence="1" key="1">
    <citation type="journal article" date="2020" name="Stud. Mycol.">
        <title>101 Dothideomycetes genomes: a test case for predicting lifestyles and emergence of pathogens.</title>
        <authorList>
            <person name="Haridas S."/>
            <person name="Albert R."/>
            <person name="Binder M."/>
            <person name="Bloem J."/>
            <person name="Labutti K."/>
            <person name="Salamov A."/>
            <person name="Andreopoulos B."/>
            <person name="Baker S."/>
            <person name="Barry K."/>
            <person name="Bills G."/>
            <person name="Bluhm B."/>
            <person name="Cannon C."/>
            <person name="Castanera R."/>
            <person name="Culley D."/>
            <person name="Daum C."/>
            <person name="Ezra D."/>
            <person name="Gonzalez J."/>
            <person name="Henrissat B."/>
            <person name="Kuo A."/>
            <person name="Liang C."/>
            <person name="Lipzen A."/>
            <person name="Lutzoni F."/>
            <person name="Magnuson J."/>
            <person name="Mondo S."/>
            <person name="Nolan M."/>
            <person name="Ohm R."/>
            <person name="Pangilinan J."/>
            <person name="Park H.-J."/>
            <person name="Ramirez L."/>
            <person name="Alfaro M."/>
            <person name="Sun H."/>
            <person name="Tritt A."/>
            <person name="Yoshinaga Y."/>
            <person name="Zwiers L.-H."/>
            <person name="Turgeon B."/>
            <person name="Goodwin S."/>
            <person name="Spatafora J."/>
            <person name="Crous P."/>
            <person name="Grigoriev I."/>
        </authorList>
    </citation>
    <scope>NUCLEOTIDE SEQUENCE</scope>
    <source>
        <strain evidence="1">CBS 122681</strain>
    </source>
</reference>
<dbReference type="Proteomes" id="UP000799324">
    <property type="component" value="Unassembled WGS sequence"/>
</dbReference>